<name>F5XLD3_MICPN</name>
<keyword evidence="2" id="KW-0472">Membrane</keyword>
<keyword evidence="2" id="KW-0812">Transmembrane</keyword>
<keyword evidence="2" id="KW-1133">Transmembrane helix</keyword>
<dbReference type="Pfam" id="PF13360">
    <property type="entry name" value="PQQ_2"/>
    <property type="match status" value="1"/>
</dbReference>
<dbReference type="Proteomes" id="UP000007947">
    <property type="component" value="Chromosome"/>
</dbReference>
<dbReference type="Gene3D" id="2.130.10.10">
    <property type="entry name" value="YVTN repeat-like/Quinoprotein amine dehydrogenase"/>
    <property type="match status" value="1"/>
</dbReference>
<dbReference type="KEGG" id="mph:MLP_31850"/>
<sequence length="660" mass="70001">MATMSTWGGPPGAGGDGERWSPYPVQDWSTMPAPEQPSEGGPYGGVDPGWDPPAGPNVQSGTRTHPPDLPSRHRPRWLPLLVVSLVTVLVAGALFVADQGGAGGGRTTASGYLPDDGAVSYRVQTTTTGDRTVTGKLVEESSRRTGDLVHNGLDFTLGAKVGGVVGFDRLDRIRLWRTTGTKIGSMGEPQRVRVYQVDQAVTLIADSDAAAADVYTPGLVELPADVSAGASWSSEGKVGPRAYRSDLRAEAAEPGCLRVSGTIVESVTSGPRGTPRQVTKREVAKLWCQGRGIVSEETVDGATRTTSVAASSGAPTVGVQTVDETWEWTDPTTWRRRDFELRSADPTLGPGQMTGSPGLLPSVVTASGLLIRPTSSDDLVATTPRTIDSWTTLWRMHPGGTVLSLAGFGKVVVVTTSRREAVGYTDTGVRLWTVALDDVAFRPAIRVDDRRVAIGDVAGGVRVVDVLTGAEIWHAQIAEQLSAPLVADSRVVVALDQGGTTTAFAADSGERLWTSEVSGTLGAVFGDLVVVRHEGTLDALDITSGRHRWLLPQTGTLDALQPFGDLLLAATRLDTLAIDKHGVVQQRLPAYAAVTVVGDTMVGWGTSSAEFRDRELSLRRRVDTPKRTLASVAYMAAPYRHGVIVFDVAGWAFTTWSSEP</sequence>
<evidence type="ECO:0000259" key="3">
    <source>
        <dbReference type="Pfam" id="PF13360"/>
    </source>
</evidence>
<dbReference type="OrthoDB" id="3719819at2"/>
<dbReference type="InterPro" id="IPR002372">
    <property type="entry name" value="PQQ_rpt_dom"/>
</dbReference>
<evidence type="ECO:0000256" key="1">
    <source>
        <dbReference type="SAM" id="MobiDB-lite"/>
    </source>
</evidence>
<dbReference type="EMBL" id="AP012204">
    <property type="protein sequence ID" value="BAK36199.1"/>
    <property type="molecule type" value="Genomic_DNA"/>
</dbReference>
<organism evidence="4 5">
    <name type="scientific">Microlunatus phosphovorus (strain ATCC 700054 / DSM 10555 / JCM 9379 / NBRC 101784 / NCIMB 13414 / VKM Ac-1990 / NM-1)</name>
    <dbReference type="NCBI Taxonomy" id="1032480"/>
    <lineage>
        <taxon>Bacteria</taxon>
        <taxon>Bacillati</taxon>
        <taxon>Actinomycetota</taxon>
        <taxon>Actinomycetes</taxon>
        <taxon>Propionibacteriales</taxon>
        <taxon>Propionibacteriaceae</taxon>
        <taxon>Microlunatus</taxon>
    </lineage>
</organism>
<dbReference type="STRING" id="1032480.MLP_31850"/>
<reference evidence="4 5" key="1">
    <citation type="submission" date="2011-05" db="EMBL/GenBank/DDBJ databases">
        <title>Whole genome sequence of Microlunatus phosphovorus NM-1.</title>
        <authorList>
            <person name="Hosoyama A."/>
            <person name="Sasaki K."/>
            <person name="Harada T."/>
            <person name="Igarashi R."/>
            <person name="Kawakoshi A."/>
            <person name="Sasagawa M."/>
            <person name="Fukada J."/>
            <person name="Nakamura S."/>
            <person name="Katano Y."/>
            <person name="Hanada S."/>
            <person name="Kamagata Y."/>
            <person name="Nakamura N."/>
            <person name="Yamazaki S."/>
            <person name="Fujita N."/>
        </authorList>
    </citation>
    <scope>NUCLEOTIDE SEQUENCE [LARGE SCALE GENOMIC DNA]</scope>
    <source>
        <strain evidence="5">ATCC 700054 / DSM 10555 / JCM 9379 / NBRC 101784 / NCIMB 13414 / VKM Ac-1990 / NM-1</strain>
    </source>
</reference>
<evidence type="ECO:0000313" key="4">
    <source>
        <dbReference type="EMBL" id="BAK36199.1"/>
    </source>
</evidence>
<dbReference type="eggNOG" id="COG1520">
    <property type="taxonomic scope" value="Bacteria"/>
</dbReference>
<evidence type="ECO:0000313" key="5">
    <source>
        <dbReference type="Proteomes" id="UP000007947"/>
    </source>
</evidence>
<dbReference type="HOGENOM" id="CLU_415501_0_0_11"/>
<accession>F5XLD3</accession>
<dbReference type="SUPFAM" id="SSF50998">
    <property type="entry name" value="Quinoprotein alcohol dehydrogenase-like"/>
    <property type="match status" value="1"/>
</dbReference>
<protein>
    <recommendedName>
        <fullName evidence="3">Pyrrolo-quinoline quinone repeat domain-containing protein</fullName>
    </recommendedName>
</protein>
<dbReference type="AlphaFoldDB" id="F5XLD3"/>
<dbReference type="InterPro" id="IPR011047">
    <property type="entry name" value="Quinoprotein_ADH-like_sf"/>
</dbReference>
<feature type="transmembrane region" description="Helical" evidence="2">
    <location>
        <begin position="77"/>
        <end position="97"/>
    </location>
</feature>
<keyword evidence="5" id="KW-1185">Reference proteome</keyword>
<gene>
    <name evidence="4" type="ordered locus">MLP_31850</name>
</gene>
<proteinExistence type="predicted"/>
<feature type="region of interest" description="Disordered" evidence="1">
    <location>
        <begin position="1"/>
        <end position="73"/>
    </location>
</feature>
<feature type="domain" description="Pyrrolo-quinoline quinone repeat" evidence="3">
    <location>
        <begin position="426"/>
        <end position="553"/>
    </location>
</feature>
<evidence type="ECO:0000256" key="2">
    <source>
        <dbReference type="SAM" id="Phobius"/>
    </source>
</evidence>
<dbReference type="InterPro" id="IPR018391">
    <property type="entry name" value="PQQ_b-propeller_rpt"/>
</dbReference>
<dbReference type="InterPro" id="IPR015943">
    <property type="entry name" value="WD40/YVTN_repeat-like_dom_sf"/>
</dbReference>
<dbReference type="SMART" id="SM00564">
    <property type="entry name" value="PQQ"/>
    <property type="match status" value="3"/>
</dbReference>